<dbReference type="GO" id="GO:0003700">
    <property type="term" value="F:DNA-binding transcription factor activity"/>
    <property type="evidence" value="ECO:0007669"/>
    <property type="project" value="UniProtKB-UniRule"/>
</dbReference>
<name>A0A2Z4U9R4_9FIRM</name>
<dbReference type="GO" id="GO:0006526">
    <property type="term" value="P:L-arginine biosynthetic process"/>
    <property type="evidence" value="ECO:0007669"/>
    <property type="project" value="UniProtKB-UniPathway"/>
</dbReference>
<keyword evidence="7" id="KW-0028">Amino-acid biosynthesis</keyword>
<dbReference type="GO" id="GO:1900079">
    <property type="term" value="P:regulation of arginine biosynthetic process"/>
    <property type="evidence" value="ECO:0007669"/>
    <property type="project" value="UniProtKB-UniRule"/>
</dbReference>
<dbReference type="AlphaFoldDB" id="A0A2Z4U9R4"/>
<sequence>MKIARHSKILELINQYDIETQEDLAARLQAAGFQVTQATVSRDIRELKLMKIAKPGGGSRYKVMTSRESSDSEKYIRVLRDAFLSMDIAQNILVIKTTSGMANAAAAALDHIEFQEIVGSLAGDDTIACFCKSASETMSLMSKIRKLIHVYE</sequence>
<dbReference type="NCBIfam" id="TIGR01529">
    <property type="entry name" value="argR_whole"/>
    <property type="match status" value="1"/>
</dbReference>
<comment type="subcellular location">
    <subcellularLocation>
        <location evidence="1 7">Cytoplasm</location>
    </subcellularLocation>
</comment>
<comment type="pathway">
    <text evidence="7">Amino-acid biosynthesis; L-arginine biosynthesis [regulation].</text>
</comment>
<dbReference type="Proteomes" id="UP000250003">
    <property type="component" value="Chromosome"/>
</dbReference>
<dbReference type="Gene3D" id="3.30.1360.40">
    <property type="match status" value="1"/>
</dbReference>
<dbReference type="KEGG" id="blau:DQQ01_06055"/>
<dbReference type="SUPFAM" id="SSF55252">
    <property type="entry name" value="C-terminal domain of arginine repressor"/>
    <property type="match status" value="1"/>
</dbReference>
<dbReference type="Gene3D" id="1.10.10.10">
    <property type="entry name" value="Winged helix-like DNA-binding domain superfamily/Winged helix DNA-binding domain"/>
    <property type="match status" value="1"/>
</dbReference>
<dbReference type="InterPro" id="IPR036390">
    <property type="entry name" value="WH_DNA-bd_sf"/>
</dbReference>
<dbReference type="EMBL" id="CP030280">
    <property type="protein sequence ID" value="AWY97782.1"/>
    <property type="molecule type" value="Genomic_DNA"/>
</dbReference>
<dbReference type="Pfam" id="PF02863">
    <property type="entry name" value="Arg_repressor_C"/>
    <property type="match status" value="1"/>
</dbReference>
<evidence type="ECO:0000256" key="5">
    <source>
        <dbReference type="ARBA" id="ARBA00023125"/>
    </source>
</evidence>
<organism evidence="11 12">
    <name type="scientific">Blautia argi</name>
    <dbReference type="NCBI Taxonomy" id="1912897"/>
    <lineage>
        <taxon>Bacteria</taxon>
        <taxon>Bacillati</taxon>
        <taxon>Bacillota</taxon>
        <taxon>Clostridia</taxon>
        <taxon>Lachnospirales</taxon>
        <taxon>Lachnospiraceae</taxon>
        <taxon>Blautia</taxon>
    </lineage>
</organism>
<keyword evidence="4 7" id="KW-0805">Transcription regulation</keyword>
<accession>A0A2Z4U9R4</accession>
<feature type="domain" description="Arginine repressor C-terminal" evidence="10">
    <location>
        <begin position="79"/>
        <end position="145"/>
    </location>
</feature>
<dbReference type="PANTHER" id="PTHR34471:SF1">
    <property type="entry name" value="ARGININE REPRESSOR"/>
    <property type="match status" value="1"/>
</dbReference>
<reference evidence="12" key="1">
    <citation type="submission" date="2018-06" db="EMBL/GenBank/DDBJ databases">
        <title>Description of Blautia argi sp. nov., a new anaerobic isolated from dog feces.</title>
        <authorList>
            <person name="Chang Y.-H."/>
            <person name="Paek J."/>
            <person name="Shin Y."/>
        </authorList>
    </citation>
    <scope>NUCLEOTIDE SEQUENCE [LARGE SCALE GENOMIC DNA]</scope>
    <source>
        <strain evidence="12">KCTC 15426</strain>
    </source>
</reference>
<dbReference type="InterPro" id="IPR036388">
    <property type="entry name" value="WH-like_DNA-bd_sf"/>
</dbReference>
<evidence type="ECO:0000313" key="12">
    <source>
        <dbReference type="Proteomes" id="UP000250003"/>
    </source>
</evidence>
<dbReference type="GO" id="GO:0051259">
    <property type="term" value="P:protein complex oligomerization"/>
    <property type="evidence" value="ECO:0007669"/>
    <property type="project" value="InterPro"/>
</dbReference>
<dbReference type="RefSeq" id="WP_111919251.1">
    <property type="nucleotide sequence ID" value="NZ_CAUWHR010000001.1"/>
</dbReference>
<evidence type="ECO:0000256" key="7">
    <source>
        <dbReference type="HAMAP-Rule" id="MF_00173"/>
    </source>
</evidence>
<feature type="domain" description="Arginine repressor DNA-binding" evidence="9">
    <location>
        <begin position="2"/>
        <end position="65"/>
    </location>
</feature>
<dbReference type="SUPFAM" id="SSF46785">
    <property type="entry name" value="Winged helix' DNA-binding domain"/>
    <property type="match status" value="1"/>
</dbReference>
<dbReference type="PANTHER" id="PTHR34471">
    <property type="entry name" value="ARGININE REPRESSOR"/>
    <property type="match status" value="1"/>
</dbReference>
<dbReference type="PRINTS" id="PR01467">
    <property type="entry name" value="ARGREPRESSOR"/>
</dbReference>
<evidence type="ECO:0000256" key="2">
    <source>
        <dbReference type="ARBA" id="ARBA00008316"/>
    </source>
</evidence>
<comment type="similarity">
    <text evidence="2 7">Belongs to the ArgR family.</text>
</comment>
<keyword evidence="12" id="KW-1185">Reference proteome</keyword>
<evidence type="ECO:0000256" key="6">
    <source>
        <dbReference type="ARBA" id="ARBA00023163"/>
    </source>
</evidence>
<dbReference type="GO" id="GO:0005737">
    <property type="term" value="C:cytoplasm"/>
    <property type="evidence" value="ECO:0007669"/>
    <property type="project" value="UniProtKB-SubCell"/>
</dbReference>
<evidence type="ECO:0000256" key="8">
    <source>
        <dbReference type="NCBIfam" id="TIGR01529"/>
    </source>
</evidence>
<dbReference type="InterPro" id="IPR001669">
    <property type="entry name" value="Arg_repress"/>
</dbReference>
<evidence type="ECO:0000256" key="3">
    <source>
        <dbReference type="ARBA" id="ARBA00022490"/>
    </source>
</evidence>
<dbReference type="Pfam" id="PF01316">
    <property type="entry name" value="Arg_repressor"/>
    <property type="match status" value="1"/>
</dbReference>
<dbReference type="UniPathway" id="UPA00068"/>
<keyword evidence="7" id="KW-0055">Arginine biosynthesis</keyword>
<dbReference type="GO" id="GO:0003677">
    <property type="term" value="F:DNA binding"/>
    <property type="evidence" value="ECO:0007669"/>
    <property type="project" value="UniProtKB-KW"/>
</dbReference>
<keyword evidence="6 7" id="KW-0804">Transcription</keyword>
<evidence type="ECO:0000256" key="1">
    <source>
        <dbReference type="ARBA" id="ARBA00004496"/>
    </source>
</evidence>
<evidence type="ECO:0000313" key="11">
    <source>
        <dbReference type="EMBL" id="AWY97782.1"/>
    </source>
</evidence>
<dbReference type="HAMAP" id="MF_00173">
    <property type="entry name" value="Arg_repressor"/>
    <property type="match status" value="1"/>
</dbReference>
<comment type="function">
    <text evidence="7">Regulates arginine biosynthesis genes.</text>
</comment>
<keyword evidence="5 7" id="KW-0238">DNA-binding</keyword>
<dbReference type="InterPro" id="IPR036251">
    <property type="entry name" value="Arg_repress_C_sf"/>
</dbReference>
<keyword evidence="3 7" id="KW-0963">Cytoplasm</keyword>
<dbReference type="GO" id="GO:0034618">
    <property type="term" value="F:arginine binding"/>
    <property type="evidence" value="ECO:0007669"/>
    <property type="project" value="InterPro"/>
</dbReference>
<keyword evidence="7" id="KW-0678">Repressor</keyword>
<proteinExistence type="inferred from homology"/>
<evidence type="ECO:0000259" key="9">
    <source>
        <dbReference type="Pfam" id="PF01316"/>
    </source>
</evidence>
<evidence type="ECO:0000256" key="4">
    <source>
        <dbReference type="ARBA" id="ARBA00023015"/>
    </source>
</evidence>
<protein>
    <recommendedName>
        <fullName evidence="7 8">Arginine repressor</fullName>
    </recommendedName>
</protein>
<dbReference type="InterPro" id="IPR020900">
    <property type="entry name" value="Arg_repress_DNA-bd"/>
</dbReference>
<dbReference type="OrthoDB" id="9807089at2"/>
<evidence type="ECO:0000259" key="10">
    <source>
        <dbReference type="Pfam" id="PF02863"/>
    </source>
</evidence>
<dbReference type="InterPro" id="IPR020899">
    <property type="entry name" value="Arg_repress_C"/>
</dbReference>
<gene>
    <name evidence="7 11" type="primary">argR</name>
    <name evidence="11" type="ORF">DQQ01_06055</name>
</gene>